<keyword evidence="4 6" id="KW-0472">Membrane</keyword>
<dbReference type="Proteomes" id="UP000027647">
    <property type="component" value="Unassembled WGS sequence"/>
</dbReference>
<dbReference type="OrthoDB" id="9787732at2"/>
<dbReference type="InterPro" id="IPR010432">
    <property type="entry name" value="RDD"/>
</dbReference>
<dbReference type="EMBL" id="JMIW01000009">
    <property type="protein sequence ID" value="KEO88511.1"/>
    <property type="molecule type" value="Genomic_DNA"/>
</dbReference>
<keyword evidence="3 6" id="KW-1133">Transmembrane helix</keyword>
<keyword evidence="9" id="KW-1185">Reference proteome</keyword>
<dbReference type="PANTHER" id="PTHR38480">
    <property type="entry name" value="SLR0254 PROTEIN"/>
    <property type="match status" value="1"/>
</dbReference>
<dbReference type="PANTHER" id="PTHR38480:SF1">
    <property type="entry name" value="SLR0254 PROTEIN"/>
    <property type="match status" value="1"/>
</dbReference>
<name>A0A074M216_ERYLO</name>
<dbReference type="RefSeq" id="WP_081853453.1">
    <property type="nucleotide sequence ID" value="NZ_JMIW01000009.1"/>
</dbReference>
<gene>
    <name evidence="8" type="ORF">EH31_16250</name>
</gene>
<reference evidence="8 9" key="1">
    <citation type="submission" date="2014-04" db="EMBL/GenBank/DDBJ databases">
        <title>A comprehensive comparison of genomes of Erythrobacter spp. strains.</title>
        <authorList>
            <person name="Zheng Q."/>
        </authorList>
    </citation>
    <scope>NUCLEOTIDE SEQUENCE [LARGE SCALE GENOMIC DNA]</scope>
    <source>
        <strain evidence="8 9">DSM 6997</strain>
    </source>
</reference>
<evidence type="ECO:0000256" key="3">
    <source>
        <dbReference type="ARBA" id="ARBA00022989"/>
    </source>
</evidence>
<dbReference type="STRING" id="1044.EH31_16250"/>
<dbReference type="GO" id="GO:0016020">
    <property type="term" value="C:membrane"/>
    <property type="evidence" value="ECO:0007669"/>
    <property type="project" value="UniProtKB-SubCell"/>
</dbReference>
<evidence type="ECO:0000256" key="4">
    <source>
        <dbReference type="ARBA" id="ARBA00023136"/>
    </source>
</evidence>
<keyword evidence="2 6" id="KW-0812">Transmembrane</keyword>
<feature type="transmembrane region" description="Helical" evidence="6">
    <location>
        <begin position="99"/>
        <end position="121"/>
    </location>
</feature>
<accession>A0A074M216</accession>
<dbReference type="AlphaFoldDB" id="A0A074M216"/>
<comment type="subcellular location">
    <subcellularLocation>
        <location evidence="1">Membrane</location>
        <topology evidence="1">Multi-pass membrane protein</topology>
    </subcellularLocation>
</comment>
<evidence type="ECO:0000313" key="8">
    <source>
        <dbReference type="EMBL" id="KEO88511.1"/>
    </source>
</evidence>
<feature type="domain" description="RDD" evidence="7">
    <location>
        <begin position="47"/>
        <end position="209"/>
    </location>
</feature>
<comment type="caution">
    <text evidence="8">The sequence shown here is derived from an EMBL/GenBank/DDBJ whole genome shotgun (WGS) entry which is preliminary data.</text>
</comment>
<evidence type="ECO:0000256" key="6">
    <source>
        <dbReference type="SAM" id="Phobius"/>
    </source>
</evidence>
<dbReference type="Pfam" id="PF06271">
    <property type="entry name" value="RDD"/>
    <property type="match status" value="1"/>
</dbReference>
<evidence type="ECO:0000259" key="7">
    <source>
        <dbReference type="Pfam" id="PF06271"/>
    </source>
</evidence>
<evidence type="ECO:0000313" key="9">
    <source>
        <dbReference type="Proteomes" id="UP000027647"/>
    </source>
</evidence>
<feature type="region of interest" description="Disordered" evidence="5">
    <location>
        <begin position="1"/>
        <end position="24"/>
    </location>
</feature>
<evidence type="ECO:0000256" key="5">
    <source>
        <dbReference type="SAM" id="MobiDB-lite"/>
    </source>
</evidence>
<evidence type="ECO:0000256" key="1">
    <source>
        <dbReference type="ARBA" id="ARBA00004141"/>
    </source>
</evidence>
<protein>
    <submittedName>
        <fullName evidence="8">RDD family protein</fullName>
    </submittedName>
</protein>
<sequence length="323" mass="35275">MVSLPTFGRAKADAPKSGLPKAGALKRPKKERILVTPEGIEVPIMLASRGSRLGALILDFLFFIIGTYLFVLLLGFMAGGVQDAFDPETIENAQGAMEFLYVLLTLFIFFVRYGYFLAFELGPRGATWGKRIVGIRVAARGGGRLTPEAVIARNLLRDIELFMPLVFLLVAPTGETGSFGIAGAIWFGIFMLFPFFNKDNLRAGDVIAGTWVVEAPRTKLAQTLSTSGAAAASGSSEVTGARYDFGEEELSVYGEHELQVLERVLREDKDDALSPVHAAICRKIGWDPGAGDERAFLEAFYAQLRAKLEGDMRFGKRKADKHS</sequence>
<proteinExistence type="predicted"/>
<organism evidence="8 9">
    <name type="scientific">Erythrobacter longus</name>
    <dbReference type="NCBI Taxonomy" id="1044"/>
    <lineage>
        <taxon>Bacteria</taxon>
        <taxon>Pseudomonadati</taxon>
        <taxon>Pseudomonadota</taxon>
        <taxon>Alphaproteobacteria</taxon>
        <taxon>Sphingomonadales</taxon>
        <taxon>Erythrobacteraceae</taxon>
        <taxon>Erythrobacter/Porphyrobacter group</taxon>
        <taxon>Erythrobacter</taxon>
    </lineage>
</organism>
<evidence type="ECO:0000256" key="2">
    <source>
        <dbReference type="ARBA" id="ARBA00022692"/>
    </source>
</evidence>
<dbReference type="eggNOG" id="COG1714">
    <property type="taxonomic scope" value="Bacteria"/>
</dbReference>
<feature type="transmembrane region" description="Helical" evidence="6">
    <location>
        <begin position="53"/>
        <end position="79"/>
    </location>
</feature>